<evidence type="ECO:0000313" key="3">
    <source>
        <dbReference type="Proteomes" id="UP000016761"/>
    </source>
</evidence>
<organism evidence="2 3">
    <name type="scientific">Psychrobacter aquaticus CMS 56</name>
    <dbReference type="NCBI Taxonomy" id="1354303"/>
    <lineage>
        <taxon>Bacteria</taxon>
        <taxon>Pseudomonadati</taxon>
        <taxon>Pseudomonadota</taxon>
        <taxon>Gammaproteobacteria</taxon>
        <taxon>Moraxellales</taxon>
        <taxon>Moraxellaceae</taxon>
        <taxon>Psychrobacter</taxon>
    </lineage>
</organism>
<dbReference type="GO" id="GO:0003676">
    <property type="term" value="F:nucleic acid binding"/>
    <property type="evidence" value="ECO:0007669"/>
    <property type="project" value="InterPro"/>
</dbReference>
<dbReference type="GO" id="GO:0008270">
    <property type="term" value="F:zinc ion binding"/>
    <property type="evidence" value="ECO:0007669"/>
    <property type="project" value="InterPro"/>
</dbReference>
<dbReference type="STRING" id="1354303.M917_0685"/>
<feature type="domain" description="HNH" evidence="1">
    <location>
        <begin position="41"/>
        <end position="86"/>
    </location>
</feature>
<dbReference type="InterPro" id="IPR003615">
    <property type="entry name" value="HNH_nuc"/>
</dbReference>
<dbReference type="RefSeq" id="WP_021813348.1">
    <property type="nucleotide sequence ID" value="NZ_AUSW01000014.1"/>
</dbReference>
<dbReference type="GO" id="GO:0004519">
    <property type="term" value="F:endonuclease activity"/>
    <property type="evidence" value="ECO:0007669"/>
    <property type="project" value="InterPro"/>
</dbReference>
<dbReference type="AlphaFoldDB" id="U4T4W2"/>
<protein>
    <recommendedName>
        <fullName evidence="1">HNH domain-containing protein</fullName>
    </recommendedName>
</protein>
<comment type="caution">
    <text evidence="2">The sequence shown here is derived from an EMBL/GenBank/DDBJ whole genome shotgun (WGS) entry which is preliminary data.</text>
</comment>
<evidence type="ECO:0000313" key="2">
    <source>
        <dbReference type="EMBL" id="ERL56407.1"/>
    </source>
</evidence>
<accession>U4T4W2</accession>
<dbReference type="Gene3D" id="1.10.30.50">
    <property type="match status" value="1"/>
</dbReference>
<dbReference type="InterPro" id="IPR002711">
    <property type="entry name" value="HNH"/>
</dbReference>
<keyword evidence="3" id="KW-1185">Reference proteome</keyword>
<dbReference type="CDD" id="cd00085">
    <property type="entry name" value="HNHc"/>
    <property type="match status" value="1"/>
</dbReference>
<evidence type="ECO:0000259" key="1">
    <source>
        <dbReference type="Pfam" id="PF01844"/>
    </source>
</evidence>
<dbReference type="OrthoDB" id="9804086at2"/>
<dbReference type="Pfam" id="PF01844">
    <property type="entry name" value="HNH"/>
    <property type="match status" value="1"/>
</dbReference>
<dbReference type="EMBL" id="AUSW01000014">
    <property type="protein sequence ID" value="ERL56407.1"/>
    <property type="molecule type" value="Genomic_DNA"/>
</dbReference>
<dbReference type="eggNOG" id="COG1403">
    <property type="taxonomic scope" value="Bacteria"/>
</dbReference>
<dbReference type="Proteomes" id="UP000016761">
    <property type="component" value="Unassembled WGS sequence"/>
</dbReference>
<reference evidence="2 3" key="1">
    <citation type="journal article" date="2013" name="Genome Announc.">
        <title>Draft Genome Sequence of Psychrobacter aquaticus Strain CMS 56T, Isolated from a Cyanobacterial Mat Sample Collected from Water Bodies in the McMurdo Dry Valley Region of Antarctica.</title>
        <authorList>
            <person name="Reddy G.S."/>
            <person name="Ara S."/>
            <person name="Singh A."/>
            <person name="Kumar Pinnaka A."/>
            <person name="Shivaji S."/>
        </authorList>
    </citation>
    <scope>NUCLEOTIDE SEQUENCE [LARGE SCALE GENOMIC DNA]</scope>
    <source>
        <strain evidence="2 3">CMS 56</strain>
    </source>
</reference>
<sequence length="162" mass="18665">MAKVTPSMAKNQIKRSLLQIVDSHPNKTQKQQIWCYFDNCCAYCDVAIDPNSRQGHLDHLLAVQDGGSNNIYNFVLACHICNGDEKRETPWREFLINKCKNLSDSIYMERVAKIETWQKHSIMSQVDAEVLARMETIIDKAKANFDQSVEQMRILRDSITTN</sequence>
<gene>
    <name evidence="2" type="ORF">M917_0685</name>
</gene>
<proteinExistence type="predicted"/>
<name>U4T4W2_9GAMM</name>
<dbReference type="PATRIC" id="fig|1354303.4.peg.674"/>